<accession>A0A0G0QVW8</accession>
<dbReference type="AlphaFoldDB" id="A0A0G0QVW8"/>
<dbReference type="PANTHER" id="PTHR21666">
    <property type="entry name" value="PEPTIDASE-RELATED"/>
    <property type="match status" value="1"/>
</dbReference>
<dbReference type="Gene3D" id="2.70.70.10">
    <property type="entry name" value="Glucose Permease (Domain IIA)"/>
    <property type="match status" value="1"/>
</dbReference>
<dbReference type="GO" id="GO:0004222">
    <property type="term" value="F:metalloendopeptidase activity"/>
    <property type="evidence" value="ECO:0007669"/>
    <property type="project" value="TreeGrafter"/>
</dbReference>
<dbReference type="EMBL" id="LBWK01000002">
    <property type="protein sequence ID" value="KKR05762.1"/>
    <property type="molecule type" value="Genomic_DNA"/>
</dbReference>
<dbReference type="SUPFAM" id="SSF51261">
    <property type="entry name" value="Duplicated hybrid motif"/>
    <property type="match status" value="1"/>
</dbReference>
<proteinExistence type="predicted"/>
<evidence type="ECO:0000313" key="2">
    <source>
        <dbReference type="EMBL" id="KKR05762.1"/>
    </source>
</evidence>
<evidence type="ECO:0000313" key="3">
    <source>
        <dbReference type="Proteomes" id="UP000034799"/>
    </source>
</evidence>
<organism evidence="2 3">
    <name type="scientific">candidate division WS6 bacterium GW2011_GWF2_39_15</name>
    <dbReference type="NCBI Taxonomy" id="1619100"/>
    <lineage>
        <taxon>Bacteria</taxon>
        <taxon>Candidatus Dojkabacteria</taxon>
    </lineage>
</organism>
<dbReference type="Pfam" id="PF01551">
    <property type="entry name" value="Peptidase_M23"/>
    <property type="match status" value="1"/>
</dbReference>
<dbReference type="InterPro" id="IPR011055">
    <property type="entry name" value="Dup_hybrid_motif"/>
</dbReference>
<dbReference type="STRING" id="1619100.UT34_C0002G0269"/>
<reference evidence="2 3" key="1">
    <citation type="journal article" date="2015" name="Nature">
        <title>rRNA introns, odd ribosomes, and small enigmatic genomes across a large radiation of phyla.</title>
        <authorList>
            <person name="Brown C.T."/>
            <person name="Hug L.A."/>
            <person name="Thomas B.C."/>
            <person name="Sharon I."/>
            <person name="Castelle C.J."/>
            <person name="Singh A."/>
            <person name="Wilkins M.J."/>
            <person name="Williams K.H."/>
            <person name="Banfield J.F."/>
        </authorList>
    </citation>
    <scope>NUCLEOTIDE SEQUENCE [LARGE SCALE GENOMIC DNA]</scope>
</reference>
<protein>
    <submittedName>
        <fullName evidence="2">Membrane protein metalloendopeptidase</fullName>
    </submittedName>
</protein>
<dbReference type="InterPro" id="IPR016047">
    <property type="entry name" value="M23ase_b-sheet_dom"/>
</dbReference>
<sequence length="692" mass="78477">MQSILIPIFSLVLAIIMVQPVFADQEKIRLEIKEDTYTESIFFDETHGSLSQLLLGYGNSPREGITRLFIKYNPKEAENIYLEDIEKVTLNLYQTRVNNPYNYDINIGTPVEEWREVDLIFMPVNPFSWQNESVASLPAQTGWVSIDITDIFTKQFLDPATNRGIAITMVDEMQMGGVFWSKDCINPPAICNSQNIPYVEVTVMKEDQFKPDIKIIYTSVNQEGQFNMKWESNLKDDEKYKIVIEKDGSIYKTFDNLSLKEFNHQFAESGIYNIKVVIKKYSYESAKTTIEIKLPLIQDPVEIEPDLSLVKEINNAFKESVTEIINQLPEPKVDVIKEVSDPDIEKSSSKQVLGVNTAKEVTNKCTYIWNSTTGKVRRKGCSILPPKVLKADTIGSNSSYTVINTLIEVPHKLLLTIERRECLGAGTKSNKPLICLEIIREKKQRTVDIEYLDILIEIDGRLISARKSDQGSSYSATVLLSNKPITYKLRSAYRISFSQKIDSRTWLDIFEQSPLSVAASFSINKALSLYTFPLDKIFNVTQWHGDTEYQTPHTGIDFEATKQNVKALAKGTIEFIGWDKGPNRCLSGGNYIKLKHSDGKYSTYLHLEKFAKGLKKGSIIEKGQILAISGNSGLFNCEHLSSHLHVELRKGSLQKTHIDPVPYINIDWTKVKTARASLYPGRLSGDNPHPTY</sequence>
<dbReference type="Proteomes" id="UP000034799">
    <property type="component" value="Unassembled WGS sequence"/>
</dbReference>
<feature type="domain" description="M23ase beta-sheet core" evidence="1">
    <location>
        <begin position="552"/>
        <end position="660"/>
    </location>
</feature>
<dbReference type="CDD" id="cd12797">
    <property type="entry name" value="M23_peptidase"/>
    <property type="match status" value="1"/>
</dbReference>
<evidence type="ECO:0000259" key="1">
    <source>
        <dbReference type="Pfam" id="PF01551"/>
    </source>
</evidence>
<gene>
    <name evidence="2" type="ORF">UT34_C0002G0269</name>
</gene>
<dbReference type="PANTHER" id="PTHR21666:SF270">
    <property type="entry name" value="MUREIN HYDROLASE ACTIVATOR ENVC"/>
    <property type="match status" value="1"/>
</dbReference>
<dbReference type="InterPro" id="IPR050570">
    <property type="entry name" value="Cell_wall_metabolism_enzyme"/>
</dbReference>
<comment type="caution">
    <text evidence="2">The sequence shown here is derived from an EMBL/GenBank/DDBJ whole genome shotgun (WGS) entry which is preliminary data.</text>
</comment>
<name>A0A0G0QVW8_9BACT</name>